<evidence type="ECO:0000256" key="2">
    <source>
        <dbReference type="ARBA" id="ARBA00022694"/>
    </source>
</evidence>
<comment type="caution">
    <text evidence="4">Lacks conserved residue(s) required for the propagation of feature annotation.</text>
</comment>
<dbReference type="KEGG" id="mrtj:KHC33_16525"/>
<keyword evidence="2 4" id="KW-0819">tRNA processing</keyword>
<dbReference type="GO" id="GO:0003723">
    <property type="term" value="F:RNA binding"/>
    <property type="evidence" value="ECO:0007669"/>
    <property type="project" value="InterPro"/>
</dbReference>
<comment type="similarity">
    <text evidence="1 4 7">Belongs to the tRNA pseudouridine synthase TruA family.</text>
</comment>
<evidence type="ECO:0000256" key="5">
    <source>
        <dbReference type="PIRSR" id="PIRSR001430-1"/>
    </source>
</evidence>
<proteinExistence type="inferred from homology"/>
<dbReference type="HAMAP" id="MF_00171">
    <property type="entry name" value="TruA"/>
    <property type="match status" value="1"/>
</dbReference>
<protein>
    <recommendedName>
        <fullName evidence="4">tRNA pseudouridine synthase A</fullName>
        <ecNumber evidence="4">5.4.99.12</ecNumber>
    </recommendedName>
    <alternativeName>
        <fullName evidence="4">tRNA pseudouridine(38-40) synthase</fullName>
    </alternativeName>
    <alternativeName>
        <fullName evidence="4">tRNA pseudouridylate synthase I</fullName>
    </alternativeName>
    <alternativeName>
        <fullName evidence="4">tRNA-uridine isomerase I</fullName>
    </alternativeName>
</protein>
<dbReference type="InterPro" id="IPR001406">
    <property type="entry name" value="PsdUridine_synth_TruA"/>
</dbReference>
<dbReference type="PANTHER" id="PTHR11142">
    <property type="entry name" value="PSEUDOURIDYLATE SYNTHASE"/>
    <property type="match status" value="1"/>
</dbReference>
<dbReference type="EMBL" id="CP075546">
    <property type="protein sequence ID" value="QVV88886.1"/>
    <property type="molecule type" value="Genomic_DNA"/>
</dbReference>
<dbReference type="NCBIfam" id="TIGR00071">
    <property type="entry name" value="hisT_truA"/>
    <property type="match status" value="1"/>
</dbReference>
<evidence type="ECO:0000259" key="8">
    <source>
        <dbReference type="Pfam" id="PF01416"/>
    </source>
</evidence>
<keyword evidence="3 4" id="KW-0413">Isomerase</keyword>
<gene>
    <name evidence="4 9" type="primary">truA</name>
    <name evidence="9" type="ORF">KHC33_16525</name>
</gene>
<feature type="active site" description="Nucleophile" evidence="4 5">
    <location>
        <position position="65"/>
    </location>
</feature>
<evidence type="ECO:0000256" key="4">
    <source>
        <dbReference type="HAMAP-Rule" id="MF_00171"/>
    </source>
</evidence>
<sequence>MAEDPGQTSQVRLAFQIGYIGTGSFGSQYQPDRRTIEGEIEAACIRAGIITNRQESRLALSGRTDRGVHARCQILALSTSNPDRAIRAINGQLPPDIWVTSWSYAPETFYPRYDVINRTYRFYFSQVPSDIDAMKDVAPLFLGKHDFTCFARIEPGKTPEKTIDAVEISYDESGLWLEITAQSFLWHMVRCIASSLIQVSEGTLSRSGLEKYLSGACKNKIKPAPPDGLILWDVKTDLDWQEMNVPGLKTRRLQNQAEELLLLGKVYSLLVP</sequence>
<name>A0A8E7B0L7_9EURY</name>
<dbReference type="Pfam" id="PF01416">
    <property type="entry name" value="PseudoU_synth_1"/>
    <property type="match status" value="1"/>
</dbReference>
<dbReference type="EC" id="5.4.99.12" evidence="4"/>
<reference evidence="9 10" key="1">
    <citation type="submission" date="2021-05" db="EMBL/GenBank/DDBJ databases">
        <title>A novel Methanospirillum isolate from a pyrite-forming mixed culture.</title>
        <authorList>
            <person name="Bunk B."/>
            <person name="Sproer C."/>
            <person name="Spring S."/>
            <person name="Pester M."/>
        </authorList>
    </citation>
    <scope>NUCLEOTIDE SEQUENCE [LARGE SCALE GENOMIC DNA]</scope>
    <source>
        <strain evidence="9 10">J.3.6.1-F.2.7.3</strain>
    </source>
</reference>
<evidence type="ECO:0000256" key="1">
    <source>
        <dbReference type="ARBA" id="ARBA00009375"/>
    </source>
</evidence>
<dbReference type="InterPro" id="IPR020095">
    <property type="entry name" value="PsdUridine_synth_TruA_C"/>
</dbReference>
<dbReference type="InterPro" id="IPR020097">
    <property type="entry name" value="PsdUridine_synth_TruA_a/b_dom"/>
</dbReference>
<dbReference type="Gene3D" id="3.30.70.580">
    <property type="entry name" value="Pseudouridine synthase I, catalytic domain, N-terminal subdomain"/>
    <property type="match status" value="1"/>
</dbReference>
<dbReference type="PANTHER" id="PTHR11142:SF0">
    <property type="entry name" value="TRNA PSEUDOURIDINE SYNTHASE-LIKE 1"/>
    <property type="match status" value="1"/>
</dbReference>
<evidence type="ECO:0000313" key="9">
    <source>
        <dbReference type="EMBL" id="QVV88886.1"/>
    </source>
</evidence>
<evidence type="ECO:0000256" key="6">
    <source>
        <dbReference type="PIRSR" id="PIRSR001430-2"/>
    </source>
</evidence>
<dbReference type="SUPFAM" id="SSF55120">
    <property type="entry name" value="Pseudouridine synthase"/>
    <property type="match status" value="1"/>
</dbReference>
<evidence type="ECO:0000256" key="3">
    <source>
        <dbReference type="ARBA" id="ARBA00023235"/>
    </source>
</evidence>
<comment type="function">
    <text evidence="4">Formation of pseudouridine at positions 38, 39 and 40 in the anticodon stem and loop of transfer RNAs.</text>
</comment>
<dbReference type="GO" id="GO:0160147">
    <property type="term" value="F:tRNA pseudouridine(38-40) synthase activity"/>
    <property type="evidence" value="ECO:0007669"/>
    <property type="project" value="UniProtKB-EC"/>
</dbReference>
<dbReference type="RefSeq" id="WP_214419689.1">
    <property type="nucleotide sequence ID" value="NZ_CP075546.1"/>
</dbReference>
<feature type="domain" description="Pseudouridine synthase I TruA alpha/beta" evidence="8">
    <location>
        <begin position="138"/>
        <end position="235"/>
    </location>
</feature>
<dbReference type="InterPro" id="IPR020103">
    <property type="entry name" value="PsdUridine_synth_cat_dom_sf"/>
</dbReference>
<dbReference type="PIRSF" id="PIRSF001430">
    <property type="entry name" value="tRNA_psdUrid_synth"/>
    <property type="match status" value="1"/>
</dbReference>
<dbReference type="GeneID" id="65098823"/>
<evidence type="ECO:0000256" key="7">
    <source>
        <dbReference type="RuleBase" id="RU003792"/>
    </source>
</evidence>
<accession>A0A8E7B0L7</accession>
<dbReference type="GO" id="GO:0031119">
    <property type="term" value="P:tRNA pseudouridine synthesis"/>
    <property type="evidence" value="ECO:0007669"/>
    <property type="project" value="UniProtKB-UniRule"/>
</dbReference>
<organism evidence="9 10">
    <name type="scientific">Methanospirillum purgamenti</name>
    <dbReference type="NCBI Taxonomy" id="2834276"/>
    <lineage>
        <taxon>Archaea</taxon>
        <taxon>Methanobacteriati</taxon>
        <taxon>Methanobacteriota</taxon>
        <taxon>Stenosarchaea group</taxon>
        <taxon>Methanomicrobia</taxon>
        <taxon>Methanomicrobiales</taxon>
        <taxon>Methanospirillaceae</taxon>
        <taxon>Methanospirillum</taxon>
    </lineage>
</organism>
<dbReference type="InterPro" id="IPR020094">
    <property type="entry name" value="TruA/RsuA/RluB/E/F_N"/>
</dbReference>
<feature type="binding site" evidence="4 6">
    <location>
        <position position="120"/>
    </location>
    <ligand>
        <name>substrate</name>
    </ligand>
</feature>
<dbReference type="Proteomes" id="UP000680656">
    <property type="component" value="Chromosome"/>
</dbReference>
<dbReference type="AlphaFoldDB" id="A0A8E7B0L7"/>
<dbReference type="Gene3D" id="3.30.70.660">
    <property type="entry name" value="Pseudouridine synthase I, catalytic domain, C-terminal subdomain"/>
    <property type="match status" value="1"/>
</dbReference>
<comment type="catalytic activity">
    <reaction evidence="4 7">
        <text>uridine(38/39/40) in tRNA = pseudouridine(38/39/40) in tRNA</text>
        <dbReference type="Rhea" id="RHEA:22376"/>
        <dbReference type="Rhea" id="RHEA-COMP:10085"/>
        <dbReference type="Rhea" id="RHEA-COMP:10087"/>
        <dbReference type="ChEBI" id="CHEBI:65314"/>
        <dbReference type="ChEBI" id="CHEBI:65315"/>
        <dbReference type="EC" id="5.4.99.12"/>
    </reaction>
</comment>
<keyword evidence="10" id="KW-1185">Reference proteome</keyword>
<evidence type="ECO:0000313" key="10">
    <source>
        <dbReference type="Proteomes" id="UP000680656"/>
    </source>
</evidence>